<organism evidence="2 3">
    <name type="scientific">Obba rivulosa</name>
    <dbReference type="NCBI Taxonomy" id="1052685"/>
    <lineage>
        <taxon>Eukaryota</taxon>
        <taxon>Fungi</taxon>
        <taxon>Dikarya</taxon>
        <taxon>Basidiomycota</taxon>
        <taxon>Agaricomycotina</taxon>
        <taxon>Agaricomycetes</taxon>
        <taxon>Polyporales</taxon>
        <taxon>Gelatoporiaceae</taxon>
        <taxon>Obba</taxon>
    </lineage>
</organism>
<protein>
    <submittedName>
        <fullName evidence="2">Uncharacterized protein</fullName>
    </submittedName>
</protein>
<dbReference type="OrthoDB" id="3266894at2759"/>
<dbReference type="AlphaFoldDB" id="A0A8E2DK66"/>
<keyword evidence="3" id="KW-1185">Reference proteome</keyword>
<feature type="region of interest" description="Disordered" evidence="1">
    <location>
        <begin position="236"/>
        <end position="262"/>
    </location>
</feature>
<proteinExistence type="predicted"/>
<feature type="region of interest" description="Disordered" evidence="1">
    <location>
        <begin position="620"/>
        <end position="641"/>
    </location>
</feature>
<feature type="compositionally biased region" description="Basic and acidic residues" evidence="1">
    <location>
        <begin position="24"/>
        <end position="40"/>
    </location>
</feature>
<gene>
    <name evidence="2" type="ORF">OBBRIDRAFT_795097</name>
</gene>
<name>A0A8E2DK66_9APHY</name>
<feature type="region of interest" description="Disordered" evidence="1">
    <location>
        <begin position="378"/>
        <end position="429"/>
    </location>
</feature>
<sequence length="670" mass="71850">MSTMNKPRHSILTLFDPLKTPLTPRRDSSDSPETSDKENDAPPGQMTLFVKRIYDARKQYTPKGLAGTLIDFEDALTEEPLPVATDDEDDVAEDAHTSEGCEEAGRAIWKRQPLVEIDLQHTPKARPRSHTLPSGMAHAVTTEVPLPIQALTAAPIDAPLSDVINSINMTSCSISEPPSSPLSLRSPLSACIYPSFECEDEDQDPFPTITVAPPPPTGIPEEHVITSPIAYSPAPFRDSSLDEPFPRVQRRSPKARMDDPRRMSCDLQSSFNMHLSSADMSFNLLNDRISFLSTEHDSMWAGQEDDFDMKAEEKALNCLVGEQEALQPLIEEGSGLLHSPSSRGDVLPDVPIESNSPLSQEPTLLPLFRVPTQIEKPVVPDFSDEPPFSVDIPEKSRNEQTAVNNPVVTQPPTDSVPQTPSKHNPAVQPLAPAIPSLRVVKKTLKVHGRTEAATTTTARRSSVSVPSYRVATSASVARRSSVSQPARPFLTQAPKRVPTEDGQQTVSSMVPPDPKQSEAVPVRRVIRGVQRPPLPVDAVKAPSKIAATASSVAVRRRETVNPLSRFVAAGVQRPTASTAASQAKPAFPGSTGALRASSVTAAPKVPAMGLKPPMRYSAAGTAIPKPASRLPTPASGVPPTGVGAVKRAVTAKVTAATTDGGKATTLRKRA</sequence>
<evidence type="ECO:0000313" key="2">
    <source>
        <dbReference type="EMBL" id="OCH88554.1"/>
    </source>
</evidence>
<feature type="region of interest" description="Disordered" evidence="1">
    <location>
        <begin position="1"/>
        <end position="46"/>
    </location>
</feature>
<dbReference type="EMBL" id="KV722449">
    <property type="protein sequence ID" value="OCH88554.1"/>
    <property type="molecule type" value="Genomic_DNA"/>
</dbReference>
<dbReference type="Proteomes" id="UP000250043">
    <property type="component" value="Unassembled WGS sequence"/>
</dbReference>
<accession>A0A8E2DK66</accession>
<feature type="region of interest" description="Disordered" evidence="1">
    <location>
        <begin position="496"/>
        <end position="520"/>
    </location>
</feature>
<evidence type="ECO:0000313" key="3">
    <source>
        <dbReference type="Proteomes" id="UP000250043"/>
    </source>
</evidence>
<feature type="compositionally biased region" description="Polar residues" evidence="1">
    <location>
        <begin position="399"/>
        <end position="422"/>
    </location>
</feature>
<feature type="region of interest" description="Disordered" evidence="1">
    <location>
        <begin position="334"/>
        <end position="359"/>
    </location>
</feature>
<reference evidence="2 3" key="1">
    <citation type="submission" date="2016-07" db="EMBL/GenBank/DDBJ databases">
        <title>Draft genome of the white-rot fungus Obba rivulosa 3A-2.</title>
        <authorList>
            <consortium name="DOE Joint Genome Institute"/>
            <person name="Miettinen O."/>
            <person name="Riley R."/>
            <person name="Acob R."/>
            <person name="Barry K."/>
            <person name="Cullen D."/>
            <person name="De Vries R."/>
            <person name="Hainaut M."/>
            <person name="Hatakka A."/>
            <person name="Henrissat B."/>
            <person name="Hilden K."/>
            <person name="Kuo R."/>
            <person name="Labutti K."/>
            <person name="Lipzen A."/>
            <person name="Makela M.R."/>
            <person name="Sandor L."/>
            <person name="Spatafora J.W."/>
            <person name="Grigoriev I.V."/>
            <person name="Hibbett D.S."/>
        </authorList>
    </citation>
    <scope>NUCLEOTIDE SEQUENCE [LARGE SCALE GENOMIC DNA]</scope>
    <source>
        <strain evidence="2 3">3A-2</strain>
    </source>
</reference>
<evidence type="ECO:0000256" key="1">
    <source>
        <dbReference type="SAM" id="MobiDB-lite"/>
    </source>
</evidence>